<dbReference type="InterPro" id="IPR018060">
    <property type="entry name" value="HTH_AraC"/>
</dbReference>
<name>A0A0V8GGS5_9BACL</name>
<dbReference type="PANTHER" id="PTHR43280">
    <property type="entry name" value="ARAC-FAMILY TRANSCRIPTIONAL REGULATOR"/>
    <property type="match status" value="1"/>
</dbReference>
<accession>A0A0V8GGS5</accession>
<evidence type="ECO:0000313" key="5">
    <source>
        <dbReference type="EMBL" id="KSU49469.1"/>
    </source>
</evidence>
<dbReference type="SMART" id="SM00342">
    <property type="entry name" value="HTH_ARAC"/>
    <property type="match status" value="1"/>
</dbReference>
<dbReference type="Gene3D" id="3.40.50.1980">
    <property type="entry name" value="Nitrogenase molybdenum iron protein domain"/>
    <property type="match status" value="1"/>
</dbReference>
<dbReference type="InterPro" id="IPR020449">
    <property type="entry name" value="Tscrpt_reg_AraC-type_HTH"/>
</dbReference>
<evidence type="ECO:0000313" key="6">
    <source>
        <dbReference type="Proteomes" id="UP000053797"/>
    </source>
</evidence>
<evidence type="ECO:0000256" key="3">
    <source>
        <dbReference type="ARBA" id="ARBA00023163"/>
    </source>
</evidence>
<dbReference type="AlphaFoldDB" id="A0A0V8GGS5"/>
<evidence type="ECO:0000259" key="4">
    <source>
        <dbReference type="PROSITE" id="PS01124"/>
    </source>
</evidence>
<sequence>MTEALHAFRVRKHALQTGGQLAIRPGLIVVIQGVGITYTERKRLESGEACFIMKPGERFIVQEGHCLLYQLDVELTPFLVYRQPTDELVECLERMRGCPNTMTGSFRQHRYLYQLLEQLSERRHEQTFEEVTSQWLKELGKSRTVSDLANELNMSLPTFSRQFKKHYDQSPKELIHQLRMQRAKEWMIAQPDWTIAEIAERVSINDEFYFSRLFKKREGLSPSQYRKRLFPRVGIWSQALLQDHLLALGIQPVIAPSFPTQYRSNGVPDYLSEIEGTRLYDASATILPEWFETSNLDLVLRTPIRGESPPILTSCPVIDISKQTCWKDYLYAVATATDTLERTTDIINEVETLETIVKQQFEFNRNVTWAVIWIRDSEIRLYGRTGHTMLDFLFSEIGLQAVEGLPHTVYMTISLETLQQLDPDGLFILWSQPADVERIRGTRVWQTLRAVRSERIFYPDSVDWDPWGPLGRMHMLRQLHTYISDSNCFVCP</sequence>
<organism evidence="5 6">
    <name type="scientific">Exiguobacterium indicum</name>
    <dbReference type="NCBI Taxonomy" id="296995"/>
    <lineage>
        <taxon>Bacteria</taxon>
        <taxon>Bacillati</taxon>
        <taxon>Bacillota</taxon>
        <taxon>Bacilli</taxon>
        <taxon>Bacillales</taxon>
        <taxon>Bacillales Family XII. Incertae Sedis</taxon>
        <taxon>Exiguobacterium</taxon>
    </lineage>
</organism>
<reference evidence="5 6" key="1">
    <citation type="journal article" date="2015" name="Int. J. Syst. Evol. Microbiol.">
        <title>Exiguobacterium enclense sp. nov., isolated from sediment.</title>
        <authorList>
            <person name="Dastager S.G."/>
            <person name="Mawlankar R."/>
            <person name="Sonalkar V.V."/>
            <person name="Thorat M.N."/>
            <person name="Mual P."/>
            <person name="Verma A."/>
            <person name="Krishnamurthi S."/>
            <person name="Tang S.K."/>
            <person name="Li W.J."/>
        </authorList>
    </citation>
    <scope>NUCLEOTIDE SEQUENCE [LARGE SCALE GENOMIC DNA]</scope>
    <source>
        <strain evidence="5 6">NIO-1109</strain>
    </source>
</reference>
<dbReference type="Pfam" id="PF12833">
    <property type="entry name" value="HTH_18"/>
    <property type="match status" value="1"/>
</dbReference>
<dbReference type="RefSeq" id="WP_058265237.1">
    <property type="nucleotide sequence ID" value="NZ_FMYN01000002.1"/>
</dbReference>
<dbReference type="InterPro" id="IPR002491">
    <property type="entry name" value="ABC_transptr_periplasmic_BD"/>
</dbReference>
<keyword evidence="2" id="KW-0238">DNA-binding</keyword>
<dbReference type="SUPFAM" id="SSF46689">
    <property type="entry name" value="Homeodomain-like"/>
    <property type="match status" value="1"/>
</dbReference>
<gene>
    <name evidence="5" type="ORF">AS033_08870</name>
</gene>
<feature type="domain" description="HTH araC/xylS-type" evidence="4">
    <location>
        <begin position="129"/>
        <end position="228"/>
    </location>
</feature>
<dbReference type="SUPFAM" id="SSF53807">
    <property type="entry name" value="Helical backbone' metal receptor"/>
    <property type="match status" value="1"/>
</dbReference>
<dbReference type="PANTHER" id="PTHR43280:SF2">
    <property type="entry name" value="HTH-TYPE TRANSCRIPTIONAL REGULATOR EXSA"/>
    <property type="match status" value="1"/>
</dbReference>
<comment type="caution">
    <text evidence="5">The sequence shown here is derived from an EMBL/GenBank/DDBJ whole genome shotgun (WGS) entry which is preliminary data.</text>
</comment>
<dbReference type="Gene3D" id="1.10.10.60">
    <property type="entry name" value="Homeodomain-like"/>
    <property type="match status" value="2"/>
</dbReference>
<keyword evidence="1" id="KW-0805">Transcription regulation</keyword>
<protein>
    <recommendedName>
        <fullName evidence="4">HTH araC/xylS-type domain-containing protein</fullName>
    </recommendedName>
</protein>
<dbReference type="GO" id="GO:0043565">
    <property type="term" value="F:sequence-specific DNA binding"/>
    <property type="evidence" value="ECO:0007669"/>
    <property type="project" value="InterPro"/>
</dbReference>
<evidence type="ECO:0000256" key="2">
    <source>
        <dbReference type="ARBA" id="ARBA00023125"/>
    </source>
</evidence>
<dbReference type="Proteomes" id="UP000053797">
    <property type="component" value="Unassembled WGS sequence"/>
</dbReference>
<dbReference type="PRINTS" id="PR00032">
    <property type="entry name" value="HTHARAC"/>
</dbReference>
<dbReference type="PROSITE" id="PS01124">
    <property type="entry name" value="HTH_ARAC_FAMILY_2"/>
    <property type="match status" value="1"/>
</dbReference>
<keyword evidence="3" id="KW-0804">Transcription</keyword>
<proteinExistence type="predicted"/>
<dbReference type="Pfam" id="PF01497">
    <property type="entry name" value="Peripla_BP_2"/>
    <property type="match status" value="1"/>
</dbReference>
<dbReference type="InterPro" id="IPR009057">
    <property type="entry name" value="Homeodomain-like_sf"/>
</dbReference>
<dbReference type="EMBL" id="LNQL01000002">
    <property type="protein sequence ID" value="KSU49469.1"/>
    <property type="molecule type" value="Genomic_DNA"/>
</dbReference>
<evidence type="ECO:0000256" key="1">
    <source>
        <dbReference type="ARBA" id="ARBA00023015"/>
    </source>
</evidence>
<dbReference type="GO" id="GO:0003700">
    <property type="term" value="F:DNA-binding transcription factor activity"/>
    <property type="evidence" value="ECO:0007669"/>
    <property type="project" value="InterPro"/>
</dbReference>